<dbReference type="Pfam" id="PF10268">
    <property type="entry name" value="Tmemb_161AB"/>
    <property type="match status" value="1"/>
</dbReference>
<feature type="transmembrane region" description="Helical" evidence="7">
    <location>
        <begin position="6"/>
        <end position="22"/>
    </location>
</feature>
<accession>A0A6G0Y078</accession>
<feature type="transmembrane region" description="Helical" evidence="7">
    <location>
        <begin position="176"/>
        <end position="194"/>
    </location>
</feature>
<keyword evidence="5 7" id="KW-0472">Membrane</keyword>
<dbReference type="OrthoDB" id="784140at2759"/>
<organism evidence="8 9">
    <name type="scientific">Aphis craccivora</name>
    <name type="common">Cowpea aphid</name>
    <dbReference type="NCBI Taxonomy" id="307492"/>
    <lineage>
        <taxon>Eukaryota</taxon>
        <taxon>Metazoa</taxon>
        <taxon>Ecdysozoa</taxon>
        <taxon>Arthropoda</taxon>
        <taxon>Hexapoda</taxon>
        <taxon>Insecta</taxon>
        <taxon>Pterygota</taxon>
        <taxon>Neoptera</taxon>
        <taxon>Paraneoptera</taxon>
        <taxon>Hemiptera</taxon>
        <taxon>Sternorrhyncha</taxon>
        <taxon>Aphidomorpha</taxon>
        <taxon>Aphidoidea</taxon>
        <taxon>Aphididae</taxon>
        <taxon>Aphidini</taxon>
        <taxon>Aphis</taxon>
        <taxon>Aphis</taxon>
    </lineage>
</organism>
<comment type="caution">
    <text evidence="8">The sequence shown here is derived from an EMBL/GenBank/DDBJ whole genome shotgun (WGS) entry which is preliminary data.</text>
</comment>
<feature type="transmembrane region" description="Helical" evidence="7">
    <location>
        <begin position="110"/>
        <end position="129"/>
    </location>
</feature>
<feature type="transmembrane region" description="Helical" evidence="7">
    <location>
        <begin position="141"/>
        <end position="164"/>
    </location>
</feature>
<keyword evidence="6" id="KW-0325">Glycoprotein</keyword>
<comment type="similarity">
    <text evidence="2">Belongs to the TMEM161 family.</text>
</comment>
<evidence type="ECO:0000256" key="6">
    <source>
        <dbReference type="ARBA" id="ARBA00023180"/>
    </source>
</evidence>
<keyword evidence="4 7" id="KW-1133">Transmembrane helix</keyword>
<evidence type="ECO:0000256" key="5">
    <source>
        <dbReference type="ARBA" id="ARBA00023136"/>
    </source>
</evidence>
<evidence type="ECO:0000313" key="9">
    <source>
        <dbReference type="Proteomes" id="UP000478052"/>
    </source>
</evidence>
<evidence type="ECO:0000313" key="8">
    <source>
        <dbReference type="EMBL" id="KAF0746544.1"/>
    </source>
</evidence>
<dbReference type="PANTHER" id="PTHR13624">
    <property type="entry name" value="RE42071P"/>
    <property type="match status" value="1"/>
</dbReference>
<gene>
    <name evidence="8" type="ORF">FWK35_00024575</name>
</gene>
<feature type="transmembrane region" description="Helical" evidence="7">
    <location>
        <begin position="385"/>
        <end position="410"/>
    </location>
</feature>
<name>A0A6G0Y078_APHCR</name>
<dbReference type="AlphaFoldDB" id="A0A6G0Y078"/>
<feature type="transmembrane region" description="Helical" evidence="7">
    <location>
        <begin position="232"/>
        <end position="251"/>
    </location>
</feature>
<evidence type="ECO:0000256" key="2">
    <source>
        <dbReference type="ARBA" id="ARBA00009706"/>
    </source>
</evidence>
<dbReference type="Proteomes" id="UP000478052">
    <property type="component" value="Unassembled WGS sequence"/>
</dbReference>
<reference evidence="8 9" key="1">
    <citation type="submission" date="2019-08" db="EMBL/GenBank/DDBJ databases">
        <title>Whole genome of Aphis craccivora.</title>
        <authorList>
            <person name="Voronova N.V."/>
            <person name="Shulinski R.S."/>
            <person name="Bandarenka Y.V."/>
            <person name="Zhorov D.G."/>
            <person name="Warner D."/>
        </authorList>
    </citation>
    <scope>NUCLEOTIDE SEQUENCE [LARGE SCALE GENOMIC DNA]</scope>
    <source>
        <strain evidence="8">180601</strain>
        <tissue evidence="8">Whole Body</tissue>
    </source>
</reference>
<comment type="subcellular location">
    <subcellularLocation>
        <location evidence="1">Membrane</location>
        <topology evidence="1">Multi-pass membrane protein</topology>
    </subcellularLocation>
</comment>
<feature type="transmembrane region" description="Helical" evidence="7">
    <location>
        <begin position="283"/>
        <end position="303"/>
    </location>
</feature>
<keyword evidence="9" id="KW-1185">Reference proteome</keyword>
<evidence type="ECO:0000256" key="7">
    <source>
        <dbReference type="SAM" id="Phobius"/>
    </source>
</evidence>
<feature type="transmembrane region" description="Helical" evidence="7">
    <location>
        <begin position="335"/>
        <end position="358"/>
    </location>
</feature>
<proteinExistence type="inferred from homology"/>
<evidence type="ECO:0000256" key="1">
    <source>
        <dbReference type="ARBA" id="ARBA00004141"/>
    </source>
</evidence>
<evidence type="ECO:0000256" key="3">
    <source>
        <dbReference type="ARBA" id="ARBA00022692"/>
    </source>
</evidence>
<keyword evidence="3 7" id="KW-0812">Transmembrane</keyword>
<dbReference type="PANTHER" id="PTHR13624:SF6">
    <property type="entry name" value="EMEI"/>
    <property type="match status" value="1"/>
</dbReference>
<feature type="transmembrane region" description="Helical" evidence="7">
    <location>
        <begin position="462"/>
        <end position="484"/>
    </location>
</feature>
<dbReference type="GO" id="GO:0016020">
    <property type="term" value="C:membrane"/>
    <property type="evidence" value="ECO:0007669"/>
    <property type="project" value="UniProtKB-SubCell"/>
</dbReference>
<dbReference type="EMBL" id="VUJU01007172">
    <property type="protein sequence ID" value="KAF0746544.1"/>
    <property type="molecule type" value="Genomic_DNA"/>
</dbReference>
<protein>
    <submittedName>
        <fullName evidence="8">Transmembrane protein 161B</fullName>
    </submittedName>
</protein>
<evidence type="ECO:0000256" key="4">
    <source>
        <dbReference type="ARBA" id="ARBA00022989"/>
    </source>
</evidence>
<sequence length="491" mass="56925">MFISTLLGVQLIITMIAINLIHRLSPIYSFARWTLCSTGLVRYLHPTDKELRQLSGIKKKDSKPSKRTIHTQNDNIDVFQIPKNLDIELVSQPIQEHEIYQLRYFMEYQWLVNFSLYAALVYLSTEIYSYYSPIDNEINLSMLWCSIVIVFAFKILMSLTLEYFRGGFESSGERSTVIVAACVYLVIAMIILVIDESKLDVRLDTAYRSFNTTSTAFLHNHGLSSQGPASKLIVKFFLALWCAVTGSMFVFPGIRTAKMHWDCLRYYECNELHGKYFSFSSTFIKSFINFSLITHFLLVLLWVKPIAVDLLTAKNLSGLNKPLITLEQFESLRCWIVVLVVFQRLYLMPMFMQAYLNMAQERLEQQKKEAGRITNIDLQKQVSVIFYYTCVVVLQYVIPLVMMLFFIFFYKTLGNFSWIQVIANSSSTIDNSHQHSLLEANIAYFSIQSLKQVLTVDVYRGIFGFATWWICFSWFLSLSVGVFYQSYLAPK</sequence>
<dbReference type="InterPro" id="IPR019395">
    <property type="entry name" value="Transmembrane_161A/B"/>
</dbReference>